<proteinExistence type="predicted"/>
<dbReference type="AlphaFoldDB" id="A0A382JFM3"/>
<reference evidence="1" key="1">
    <citation type="submission" date="2018-05" db="EMBL/GenBank/DDBJ databases">
        <authorList>
            <person name="Lanie J.A."/>
            <person name="Ng W.-L."/>
            <person name="Kazmierczak K.M."/>
            <person name="Andrzejewski T.M."/>
            <person name="Davidsen T.M."/>
            <person name="Wayne K.J."/>
            <person name="Tettelin H."/>
            <person name="Glass J.I."/>
            <person name="Rusch D."/>
            <person name="Podicherti R."/>
            <person name="Tsui H.-C.T."/>
            <person name="Winkler M.E."/>
        </authorList>
    </citation>
    <scope>NUCLEOTIDE SEQUENCE</scope>
</reference>
<sequence length="104" mass="11443">MAKKKERKEPFFIGFLDIIDLAMNFLPGKALTALILVGAVSGTIAYDAGVDSVEIPIIPECPVTESCPEIPPCPTCEDCKDLSDYTDEELIDALKPRYVCYQND</sequence>
<dbReference type="EMBL" id="UINC01073828">
    <property type="protein sequence ID" value="SVC10508.1"/>
    <property type="molecule type" value="Genomic_DNA"/>
</dbReference>
<protein>
    <submittedName>
        <fullName evidence="1">Uncharacterized protein</fullName>
    </submittedName>
</protein>
<organism evidence="1">
    <name type="scientific">marine metagenome</name>
    <dbReference type="NCBI Taxonomy" id="408172"/>
    <lineage>
        <taxon>unclassified sequences</taxon>
        <taxon>metagenomes</taxon>
        <taxon>ecological metagenomes</taxon>
    </lineage>
</organism>
<name>A0A382JFM3_9ZZZZ</name>
<accession>A0A382JFM3</accession>
<evidence type="ECO:0000313" key="1">
    <source>
        <dbReference type="EMBL" id="SVC10508.1"/>
    </source>
</evidence>
<gene>
    <name evidence="1" type="ORF">METZ01_LOCUS263362</name>
</gene>